<feature type="compositionally biased region" description="Low complexity" evidence="1">
    <location>
        <begin position="263"/>
        <end position="275"/>
    </location>
</feature>
<dbReference type="AlphaFoldDB" id="A0A6V7W5T4"/>
<sequence>MLKEELKLTTIHFVRPLFGEEFKWKEEENKSRLFKKGFLRRLIKRKNRAIILKEFEDIRFYFVRFRYENWMINSLDVYVQVREPVYYKLLINRIEDGCNMTKTSKIHESENELPKTAAVSLHGRFKPNGFEGGFVICIQFVPSSKGKGIIAGGVEMVAGGAQMIGKTVIEGAQSAVEEGAKMAVGGVNIVADTVTGGAHFVANTVSGGAHSVVGTVSDGAHFVGGALTSGGKKIAGFAKNASSTIPSGIFRGMSFNKRGKRASSSSSTFSESPKNASKEKSKEKREKNPYKIIAKVLPAFDDGFEKEFLPEEI</sequence>
<comment type="caution">
    <text evidence="2">The sequence shown here is derived from an EMBL/GenBank/DDBJ whole genome shotgun (WGS) entry which is preliminary data.</text>
</comment>
<reference evidence="2 3" key="1">
    <citation type="submission" date="2020-08" db="EMBL/GenBank/DDBJ databases">
        <authorList>
            <person name="Koutsovoulos G."/>
            <person name="Danchin GJ E."/>
        </authorList>
    </citation>
    <scope>NUCLEOTIDE SEQUENCE [LARGE SCALE GENOMIC DNA]</scope>
</reference>
<name>A0A6V7W5T4_MELEN</name>
<dbReference type="Proteomes" id="UP000580250">
    <property type="component" value="Unassembled WGS sequence"/>
</dbReference>
<feature type="region of interest" description="Disordered" evidence="1">
    <location>
        <begin position="257"/>
        <end position="288"/>
    </location>
</feature>
<feature type="compositionally biased region" description="Basic and acidic residues" evidence="1">
    <location>
        <begin position="276"/>
        <end position="288"/>
    </location>
</feature>
<dbReference type="EMBL" id="CAJEWN010000433">
    <property type="protein sequence ID" value="CAD2182513.1"/>
    <property type="molecule type" value="Genomic_DNA"/>
</dbReference>
<proteinExistence type="predicted"/>
<organism evidence="2 3">
    <name type="scientific">Meloidogyne enterolobii</name>
    <name type="common">Root-knot nematode worm</name>
    <name type="synonym">Meloidogyne mayaguensis</name>
    <dbReference type="NCBI Taxonomy" id="390850"/>
    <lineage>
        <taxon>Eukaryota</taxon>
        <taxon>Metazoa</taxon>
        <taxon>Ecdysozoa</taxon>
        <taxon>Nematoda</taxon>
        <taxon>Chromadorea</taxon>
        <taxon>Rhabditida</taxon>
        <taxon>Tylenchina</taxon>
        <taxon>Tylenchomorpha</taxon>
        <taxon>Tylenchoidea</taxon>
        <taxon>Meloidogynidae</taxon>
        <taxon>Meloidogyninae</taxon>
        <taxon>Meloidogyne</taxon>
    </lineage>
</organism>
<gene>
    <name evidence="2" type="ORF">MENT_LOCUS34727</name>
</gene>
<protein>
    <submittedName>
        <fullName evidence="2">Uncharacterized protein</fullName>
    </submittedName>
</protein>
<evidence type="ECO:0000313" key="3">
    <source>
        <dbReference type="Proteomes" id="UP000580250"/>
    </source>
</evidence>
<evidence type="ECO:0000256" key="1">
    <source>
        <dbReference type="SAM" id="MobiDB-lite"/>
    </source>
</evidence>
<evidence type="ECO:0000313" key="2">
    <source>
        <dbReference type="EMBL" id="CAD2182513.1"/>
    </source>
</evidence>
<accession>A0A6V7W5T4</accession>